<accession>A0AAE1SSH2</accession>
<feature type="domain" description="RRM" evidence="1">
    <location>
        <begin position="3"/>
        <end position="53"/>
    </location>
</feature>
<dbReference type="Gene3D" id="3.30.70.330">
    <property type="match status" value="1"/>
</dbReference>
<protein>
    <recommendedName>
        <fullName evidence="1">RRM domain-containing protein</fullName>
    </recommendedName>
</protein>
<dbReference type="GO" id="GO:1990904">
    <property type="term" value="C:ribonucleoprotein complex"/>
    <property type="evidence" value="ECO:0007669"/>
    <property type="project" value="TreeGrafter"/>
</dbReference>
<evidence type="ECO:0000313" key="2">
    <source>
        <dbReference type="EMBL" id="KAK4374793.1"/>
    </source>
</evidence>
<dbReference type="Proteomes" id="UP001291623">
    <property type="component" value="Unassembled WGS sequence"/>
</dbReference>
<evidence type="ECO:0000259" key="1">
    <source>
        <dbReference type="Pfam" id="PF00076"/>
    </source>
</evidence>
<dbReference type="EMBL" id="JAVYJV010000003">
    <property type="protein sequence ID" value="KAK4374793.1"/>
    <property type="molecule type" value="Genomic_DNA"/>
</dbReference>
<sequence>MSATPAILEDEFKKFGPIRNGGIQVRSNRGFTFGFVEFEEANAVQKDIEDLSEHMCCQVIANYGLKVQWSMQIFEVGQGDHVGPINTAGRFFKKNQQARDKEKVEPLLSTYCTLGQNSPKFKKWSGLDGAAHVIFNDLNRPHAAKKL</sequence>
<dbReference type="InterPro" id="IPR000504">
    <property type="entry name" value="RRM_dom"/>
</dbReference>
<dbReference type="GO" id="GO:0003729">
    <property type="term" value="F:mRNA binding"/>
    <property type="evidence" value="ECO:0007669"/>
    <property type="project" value="TreeGrafter"/>
</dbReference>
<dbReference type="PANTHER" id="PTHR10693:SF20">
    <property type="entry name" value="AT27578P"/>
    <property type="match status" value="1"/>
</dbReference>
<dbReference type="AlphaFoldDB" id="A0AAE1SSH2"/>
<dbReference type="Pfam" id="PF00076">
    <property type="entry name" value="RRM_1"/>
    <property type="match status" value="1"/>
</dbReference>
<dbReference type="GO" id="GO:0005829">
    <property type="term" value="C:cytosol"/>
    <property type="evidence" value="ECO:0007669"/>
    <property type="project" value="TreeGrafter"/>
</dbReference>
<proteinExistence type="predicted"/>
<organism evidence="2 3">
    <name type="scientific">Anisodus tanguticus</name>
    <dbReference type="NCBI Taxonomy" id="243964"/>
    <lineage>
        <taxon>Eukaryota</taxon>
        <taxon>Viridiplantae</taxon>
        <taxon>Streptophyta</taxon>
        <taxon>Embryophyta</taxon>
        <taxon>Tracheophyta</taxon>
        <taxon>Spermatophyta</taxon>
        <taxon>Magnoliopsida</taxon>
        <taxon>eudicotyledons</taxon>
        <taxon>Gunneridae</taxon>
        <taxon>Pentapetalae</taxon>
        <taxon>asterids</taxon>
        <taxon>lamiids</taxon>
        <taxon>Solanales</taxon>
        <taxon>Solanaceae</taxon>
        <taxon>Solanoideae</taxon>
        <taxon>Hyoscyameae</taxon>
        <taxon>Anisodus</taxon>
    </lineage>
</organism>
<keyword evidence="3" id="KW-1185">Reference proteome</keyword>
<dbReference type="InterPro" id="IPR035979">
    <property type="entry name" value="RBD_domain_sf"/>
</dbReference>
<dbReference type="PANTHER" id="PTHR10693">
    <property type="entry name" value="RAS GTPASE-ACTIVATING PROTEIN-BINDING PROTEIN"/>
    <property type="match status" value="1"/>
</dbReference>
<dbReference type="InterPro" id="IPR039539">
    <property type="entry name" value="Ras_GTPase_bind_prot"/>
</dbReference>
<name>A0AAE1SSH2_9SOLA</name>
<comment type="caution">
    <text evidence="2">The sequence shown here is derived from an EMBL/GenBank/DDBJ whole genome shotgun (WGS) entry which is preliminary data.</text>
</comment>
<dbReference type="InterPro" id="IPR012677">
    <property type="entry name" value="Nucleotide-bd_a/b_plait_sf"/>
</dbReference>
<evidence type="ECO:0000313" key="3">
    <source>
        <dbReference type="Proteomes" id="UP001291623"/>
    </source>
</evidence>
<gene>
    <name evidence="2" type="ORF">RND71_005470</name>
</gene>
<reference evidence="2" key="1">
    <citation type="submission" date="2023-12" db="EMBL/GenBank/DDBJ databases">
        <title>Genome assembly of Anisodus tanguticus.</title>
        <authorList>
            <person name="Wang Y.-J."/>
        </authorList>
    </citation>
    <scope>NUCLEOTIDE SEQUENCE</scope>
    <source>
        <strain evidence="2">KB-2021</strain>
        <tissue evidence="2">Leaf</tissue>
    </source>
</reference>
<dbReference type="SUPFAM" id="SSF54928">
    <property type="entry name" value="RNA-binding domain, RBD"/>
    <property type="match status" value="1"/>
</dbReference>